<evidence type="ECO:0000313" key="1">
    <source>
        <dbReference type="EMBL" id="CAG8804137.1"/>
    </source>
</evidence>
<name>A0A9N9PAD8_9GLOM</name>
<gene>
    <name evidence="1" type="ORF">DERYTH_LOCUS24035</name>
</gene>
<dbReference type="AlphaFoldDB" id="A0A9N9PAD8"/>
<feature type="non-terminal residue" evidence="1">
    <location>
        <position position="1"/>
    </location>
</feature>
<organism evidence="1 2">
    <name type="scientific">Dentiscutata erythropus</name>
    <dbReference type="NCBI Taxonomy" id="1348616"/>
    <lineage>
        <taxon>Eukaryota</taxon>
        <taxon>Fungi</taxon>
        <taxon>Fungi incertae sedis</taxon>
        <taxon>Mucoromycota</taxon>
        <taxon>Glomeromycotina</taxon>
        <taxon>Glomeromycetes</taxon>
        <taxon>Diversisporales</taxon>
        <taxon>Gigasporaceae</taxon>
        <taxon>Dentiscutata</taxon>
    </lineage>
</organism>
<protein>
    <submittedName>
        <fullName evidence="1">19105_t:CDS:1</fullName>
    </submittedName>
</protein>
<keyword evidence="2" id="KW-1185">Reference proteome</keyword>
<evidence type="ECO:0000313" key="2">
    <source>
        <dbReference type="Proteomes" id="UP000789405"/>
    </source>
</evidence>
<reference evidence="1" key="1">
    <citation type="submission" date="2021-06" db="EMBL/GenBank/DDBJ databases">
        <authorList>
            <person name="Kallberg Y."/>
            <person name="Tangrot J."/>
            <person name="Rosling A."/>
        </authorList>
    </citation>
    <scope>NUCLEOTIDE SEQUENCE</scope>
    <source>
        <strain evidence="1">MA453B</strain>
    </source>
</reference>
<dbReference type="EMBL" id="CAJVPY010038663">
    <property type="protein sequence ID" value="CAG8804137.1"/>
    <property type="molecule type" value="Genomic_DNA"/>
</dbReference>
<sequence length="69" mass="7735">GYIVLAFIFAFTRKNVSPIPIPAPDNQIIKELGKAILTLSNEIIKMHAVLRRNGRHFSQLIHPVGKAME</sequence>
<comment type="caution">
    <text evidence="1">The sequence shown here is derived from an EMBL/GenBank/DDBJ whole genome shotgun (WGS) entry which is preliminary data.</text>
</comment>
<accession>A0A9N9PAD8</accession>
<dbReference type="Proteomes" id="UP000789405">
    <property type="component" value="Unassembled WGS sequence"/>
</dbReference>
<proteinExistence type="predicted"/>